<evidence type="ECO:0000256" key="1">
    <source>
        <dbReference type="SAM" id="MobiDB-lite"/>
    </source>
</evidence>
<gene>
    <name evidence="2" type="primary">Rilp</name>
    <name evidence="2" type="ORF">g.92940</name>
</gene>
<dbReference type="EMBL" id="GDJX01013586">
    <property type="protein sequence ID" value="JAT54350.1"/>
    <property type="molecule type" value="Transcribed_RNA"/>
</dbReference>
<name>A0A1D1YIA7_9ARAE</name>
<accession>A0A1D1YIA7</accession>
<sequence length="113" mass="12397">TVLACCCSLDSANRQPLLPASSLSGARASWYPVTVSPRDGSRRNPPPHPLQDGEISSLPQVIPINFPHVYNLVSLWVLEATKGPFRNICNGFRSFEGWQYGGKDHSFAKRGVC</sequence>
<protein>
    <submittedName>
        <fullName evidence="2">Rab-interacting lysosomal protein</fullName>
    </submittedName>
</protein>
<feature type="non-terminal residue" evidence="2">
    <location>
        <position position="1"/>
    </location>
</feature>
<dbReference type="AlphaFoldDB" id="A0A1D1YIA7"/>
<organism evidence="2">
    <name type="scientific">Anthurium amnicola</name>
    <dbReference type="NCBI Taxonomy" id="1678845"/>
    <lineage>
        <taxon>Eukaryota</taxon>
        <taxon>Viridiplantae</taxon>
        <taxon>Streptophyta</taxon>
        <taxon>Embryophyta</taxon>
        <taxon>Tracheophyta</taxon>
        <taxon>Spermatophyta</taxon>
        <taxon>Magnoliopsida</taxon>
        <taxon>Liliopsida</taxon>
        <taxon>Araceae</taxon>
        <taxon>Pothoideae</taxon>
        <taxon>Potheae</taxon>
        <taxon>Anthurium</taxon>
    </lineage>
</organism>
<reference evidence="2" key="1">
    <citation type="submission" date="2015-07" db="EMBL/GenBank/DDBJ databases">
        <title>Transcriptome Assembly of Anthurium amnicola.</title>
        <authorList>
            <person name="Suzuki J."/>
        </authorList>
    </citation>
    <scope>NUCLEOTIDE SEQUENCE</scope>
</reference>
<feature type="non-terminal residue" evidence="2">
    <location>
        <position position="113"/>
    </location>
</feature>
<evidence type="ECO:0000313" key="2">
    <source>
        <dbReference type="EMBL" id="JAT54350.1"/>
    </source>
</evidence>
<proteinExistence type="predicted"/>
<feature type="region of interest" description="Disordered" evidence="1">
    <location>
        <begin position="34"/>
        <end position="54"/>
    </location>
</feature>